<dbReference type="RefSeq" id="WP_122330119.1">
    <property type="nucleotide sequence ID" value="NZ_JAQDYY010000001.1"/>
</dbReference>
<name>A0A396C1N4_BACFG</name>
<accession>A0A396C1N4</accession>
<evidence type="ECO:0000313" key="2">
    <source>
        <dbReference type="Proteomes" id="UP000266644"/>
    </source>
</evidence>
<reference evidence="1 2" key="1">
    <citation type="submission" date="2018-08" db="EMBL/GenBank/DDBJ databases">
        <title>A genome reference for cultivated species of the human gut microbiota.</title>
        <authorList>
            <person name="Zou Y."/>
            <person name="Xue W."/>
            <person name="Luo G."/>
        </authorList>
    </citation>
    <scope>NUCLEOTIDE SEQUENCE [LARGE SCALE GENOMIC DNA]</scope>
    <source>
        <strain evidence="1 2">AM18-6</strain>
    </source>
</reference>
<sequence length="151" mass="17428">MQTKVRLTIDLEIDLPEDTSIDTFGREMLTWNLSGNPGYEGPLQETGWGISELIEKSLNTPFYEKEFRCGNSYVSRGELEGFPLPFNTEGVSDETMQKLVNTVDEVTKGRLHLPSDMLLNLKDEKTGDIWWEELEITCRELEIPYYNENEN</sequence>
<comment type="caution">
    <text evidence="1">The sequence shown here is derived from an EMBL/GenBank/DDBJ whole genome shotgun (WGS) entry which is preliminary data.</text>
</comment>
<dbReference type="AlphaFoldDB" id="A0A396C1N4"/>
<protein>
    <submittedName>
        <fullName evidence="1">Uncharacterized protein</fullName>
    </submittedName>
</protein>
<proteinExistence type="predicted"/>
<evidence type="ECO:0000313" key="1">
    <source>
        <dbReference type="EMBL" id="RHH14471.1"/>
    </source>
</evidence>
<dbReference type="Proteomes" id="UP000266644">
    <property type="component" value="Unassembled WGS sequence"/>
</dbReference>
<dbReference type="EMBL" id="QRJE01000008">
    <property type="protein sequence ID" value="RHH14471.1"/>
    <property type="molecule type" value="Genomic_DNA"/>
</dbReference>
<gene>
    <name evidence="1" type="ORF">DW228_06630</name>
</gene>
<organism evidence="1 2">
    <name type="scientific">Bacteroides fragilis</name>
    <dbReference type="NCBI Taxonomy" id="817"/>
    <lineage>
        <taxon>Bacteria</taxon>
        <taxon>Pseudomonadati</taxon>
        <taxon>Bacteroidota</taxon>
        <taxon>Bacteroidia</taxon>
        <taxon>Bacteroidales</taxon>
        <taxon>Bacteroidaceae</taxon>
        <taxon>Bacteroides</taxon>
    </lineage>
</organism>